<dbReference type="EMBL" id="FUKI01000147">
    <property type="protein sequence ID" value="SJM95416.1"/>
    <property type="molecule type" value="Genomic_DNA"/>
</dbReference>
<protein>
    <submittedName>
        <fullName evidence="2">Uncharacterized protein</fullName>
    </submittedName>
</protein>
<accession>A0A1R4HGP1</accession>
<keyword evidence="1" id="KW-0812">Transmembrane</keyword>
<keyword evidence="3" id="KW-1185">Reference proteome</keyword>
<keyword evidence="1" id="KW-0472">Membrane</keyword>
<organism evidence="2 3">
    <name type="scientific">Crenothrix polyspora</name>
    <dbReference type="NCBI Taxonomy" id="360316"/>
    <lineage>
        <taxon>Bacteria</taxon>
        <taxon>Pseudomonadati</taxon>
        <taxon>Pseudomonadota</taxon>
        <taxon>Gammaproteobacteria</taxon>
        <taxon>Methylococcales</taxon>
        <taxon>Crenotrichaceae</taxon>
        <taxon>Crenothrix</taxon>
    </lineage>
</organism>
<gene>
    <name evidence="2" type="ORF">CRENPOLYSF1_690027</name>
</gene>
<reference evidence="3" key="1">
    <citation type="submission" date="2017-02" db="EMBL/GenBank/DDBJ databases">
        <authorList>
            <person name="Daims H."/>
        </authorList>
    </citation>
    <scope>NUCLEOTIDE SEQUENCE [LARGE SCALE GENOMIC DNA]</scope>
</reference>
<dbReference type="Proteomes" id="UP000195667">
    <property type="component" value="Unassembled WGS sequence"/>
</dbReference>
<dbReference type="RefSeq" id="WP_087144783.1">
    <property type="nucleotide sequence ID" value="NZ_FUKI01000147.1"/>
</dbReference>
<keyword evidence="1" id="KW-1133">Transmembrane helix</keyword>
<evidence type="ECO:0000313" key="3">
    <source>
        <dbReference type="Proteomes" id="UP000195667"/>
    </source>
</evidence>
<evidence type="ECO:0000313" key="2">
    <source>
        <dbReference type="EMBL" id="SJM95416.1"/>
    </source>
</evidence>
<proteinExistence type="predicted"/>
<evidence type="ECO:0000256" key="1">
    <source>
        <dbReference type="SAM" id="Phobius"/>
    </source>
</evidence>
<name>A0A1R4HGP1_9GAMM</name>
<feature type="transmembrane region" description="Helical" evidence="1">
    <location>
        <begin position="5"/>
        <end position="26"/>
    </location>
</feature>
<sequence>MKKLILMLVGGFYCFILYLSVVWVYHFGALRIEIFAAFSAVMLGFTFYLPMRTECRYAIAAHLLVIASVSIPTDVYDMTAAKTIPYGYPFRFMTQDHTEWLEVTVLDGGVHFPYTERFLPTGDMGLEYMHMQINYWAMRV</sequence>
<feature type="transmembrane region" description="Helical" evidence="1">
    <location>
        <begin position="32"/>
        <end position="49"/>
    </location>
</feature>
<dbReference type="AlphaFoldDB" id="A0A1R4HGP1"/>